<keyword evidence="3" id="KW-1185">Reference proteome</keyword>
<dbReference type="Proteomes" id="UP000015105">
    <property type="component" value="Chromosome 3D"/>
</dbReference>
<dbReference type="PANTHER" id="PTHR12242:SF9">
    <property type="entry name" value="OS01G0171800 PROTEIN"/>
    <property type="match status" value="1"/>
</dbReference>
<evidence type="ECO:0000313" key="2">
    <source>
        <dbReference type="EnsemblPlants" id="AET3Gv20197700.10"/>
    </source>
</evidence>
<sequence>CFQTNAGAVMLTDMVFWFILYPFLARNQYQMNFLLIGTHSLNALFIIGDTALNSLVNVLCLNISIHTTIF</sequence>
<feature type="transmembrane region" description="Helical" evidence="1">
    <location>
        <begin position="6"/>
        <end position="24"/>
    </location>
</feature>
<keyword evidence="1" id="KW-1133">Transmembrane helix</keyword>
<reference evidence="3" key="2">
    <citation type="journal article" date="2017" name="Nat. Plants">
        <title>The Aegilops tauschii genome reveals multiple impacts of transposons.</title>
        <authorList>
            <person name="Zhao G."/>
            <person name="Zou C."/>
            <person name="Li K."/>
            <person name="Wang K."/>
            <person name="Li T."/>
            <person name="Gao L."/>
            <person name="Zhang X."/>
            <person name="Wang H."/>
            <person name="Yang Z."/>
            <person name="Liu X."/>
            <person name="Jiang W."/>
            <person name="Mao L."/>
            <person name="Kong X."/>
            <person name="Jiao Y."/>
            <person name="Jia J."/>
        </authorList>
    </citation>
    <scope>NUCLEOTIDE SEQUENCE [LARGE SCALE GENOMIC DNA]</scope>
    <source>
        <strain evidence="3">cv. AL8/78</strain>
    </source>
</reference>
<dbReference type="AlphaFoldDB" id="A0A453E288"/>
<name>A0A453E288_AEGTS</name>
<organism evidence="2 3">
    <name type="scientific">Aegilops tauschii subsp. strangulata</name>
    <name type="common">Goatgrass</name>
    <dbReference type="NCBI Taxonomy" id="200361"/>
    <lineage>
        <taxon>Eukaryota</taxon>
        <taxon>Viridiplantae</taxon>
        <taxon>Streptophyta</taxon>
        <taxon>Embryophyta</taxon>
        <taxon>Tracheophyta</taxon>
        <taxon>Spermatophyta</taxon>
        <taxon>Magnoliopsida</taxon>
        <taxon>Liliopsida</taxon>
        <taxon>Poales</taxon>
        <taxon>Poaceae</taxon>
        <taxon>BOP clade</taxon>
        <taxon>Pooideae</taxon>
        <taxon>Triticodae</taxon>
        <taxon>Triticeae</taxon>
        <taxon>Triticinae</taxon>
        <taxon>Aegilops</taxon>
    </lineage>
</organism>
<reference evidence="3" key="1">
    <citation type="journal article" date="2014" name="Science">
        <title>Ancient hybridizations among the ancestral genomes of bread wheat.</title>
        <authorList>
            <consortium name="International Wheat Genome Sequencing Consortium,"/>
            <person name="Marcussen T."/>
            <person name="Sandve S.R."/>
            <person name="Heier L."/>
            <person name="Spannagl M."/>
            <person name="Pfeifer M."/>
            <person name="Jakobsen K.S."/>
            <person name="Wulff B.B."/>
            <person name="Steuernagel B."/>
            <person name="Mayer K.F."/>
            <person name="Olsen O.A."/>
        </authorList>
    </citation>
    <scope>NUCLEOTIDE SEQUENCE [LARGE SCALE GENOMIC DNA]</scope>
    <source>
        <strain evidence="3">cv. AL8/78</strain>
    </source>
</reference>
<dbReference type="PANTHER" id="PTHR12242">
    <property type="entry name" value="OS02G0130600 PROTEIN-RELATED"/>
    <property type="match status" value="1"/>
</dbReference>
<proteinExistence type="predicted"/>
<evidence type="ECO:0000313" key="3">
    <source>
        <dbReference type="Proteomes" id="UP000015105"/>
    </source>
</evidence>
<accession>A0A453E288</accession>
<reference evidence="2" key="5">
    <citation type="journal article" date="2021" name="G3 (Bethesda)">
        <title>Aegilops tauschii genome assembly Aet v5.0 features greater sequence contiguity and improved annotation.</title>
        <authorList>
            <person name="Wang L."/>
            <person name="Zhu T."/>
            <person name="Rodriguez J.C."/>
            <person name="Deal K.R."/>
            <person name="Dubcovsky J."/>
            <person name="McGuire P.E."/>
            <person name="Lux T."/>
            <person name="Spannagl M."/>
            <person name="Mayer K.F.X."/>
            <person name="Baldrich P."/>
            <person name="Meyers B.C."/>
            <person name="Huo N."/>
            <person name="Gu Y.Q."/>
            <person name="Zhou H."/>
            <person name="Devos K.M."/>
            <person name="Bennetzen J.L."/>
            <person name="Unver T."/>
            <person name="Budak H."/>
            <person name="Gulick P.J."/>
            <person name="Galiba G."/>
            <person name="Kalapos B."/>
            <person name="Nelson D.R."/>
            <person name="Li P."/>
            <person name="You F.M."/>
            <person name="Luo M.C."/>
            <person name="Dvorak J."/>
        </authorList>
    </citation>
    <scope>NUCLEOTIDE SEQUENCE [LARGE SCALE GENOMIC DNA]</scope>
    <source>
        <strain evidence="2">cv. AL8/78</strain>
    </source>
</reference>
<dbReference type="Gramene" id="AET3Gv20197700.10">
    <property type="protein sequence ID" value="AET3Gv20197700.10"/>
    <property type="gene ID" value="AET3Gv20197700"/>
</dbReference>
<protein>
    <submittedName>
        <fullName evidence="2">Uncharacterized protein</fullName>
    </submittedName>
</protein>
<keyword evidence="1" id="KW-0472">Membrane</keyword>
<dbReference type="EnsemblPlants" id="AET3Gv20197700.10">
    <property type="protein sequence ID" value="AET3Gv20197700.10"/>
    <property type="gene ID" value="AET3Gv20197700"/>
</dbReference>
<keyword evidence="1" id="KW-0812">Transmembrane</keyword>
<evidence type="ECO:0000256" key="1">
    <source>
        <dbReference type="SAM" id="Phobius"/>
    </source>
</evidence>
<reference evidence="2" key="4">
    <citation type="submission" date="2019-03" db="UniProtKB">
        <authorList>
            <consortium name="EnsemblPlants"/>
        </authorList>
    </citation>
    <scope>IDENTIFICATION</scope>
</reference>
<reference evidence="2" key="3">
    <citation type="journal article" date="2017" name="Nature">
        <title>Genome sequence of the progenitor of the wheat D genome Aegilops tauschii.</title>
        <authorList>
            <person name="Luo M.C."/>
            <person name="Gu Y.Q."/>
            <person name="Puiu D."/>
            <person name="Wang H."/>
            <person name="Twardziok S.O."/>
            <person name="Deal K.R."/>
            <person name="Huo N."/>
            <person name="Zhu T."/>
            <person name="Wang L."/>
            <person name="Wang Y."/>
            <person name="McGuire P.E."/>
            <person name="Liu S."/>
            <person name="Long H."/>
            <person name="Ramasamy R.K."/>
            <person name="Rodriguez J.C."/>
            <person name="Van S.L."/>
            <person name="Yuan L."/>
            <person name="Wang Z."/>
            <person name="Xia Z."/>
            <person name="Xiao L."/>
            <person name="Anderson O.D."/>
            <person name="Ouyang S."/>
            <person name="Liang Y."/>
            <person name="Zimin A.V."/>
            <person name="Pertea G."/>
            <person name="Qi P."/>
            <person name="Bennetzen J.L."/>
            <person name="Dai X."/>
            <person name="Dawson M.W."/>
            <person name="Muller H.G."/>
            <person name="Kugler K."/>
            <person name="Rivarola-Duarte L."/>
            <person name="Spannagl M."/>
            <person name="Mayer K.F.X."/>
            <person name="Lu F.H."/>
            <person name="Bevan M.W."/>
            <person name="Leroy P."/>
            <person name="Li P."/>
            <person name="You F.M."/>
            <person name="Sun Q."/>
            <person name="Liu Z."/>
            <person name="Lyons E."/>
            <person name="Wicker T."/>
            <person name="Salzberg S.L."/>
            <person name="Devos K.M."/>
            <person name="Dvorak J."/>
        </authorList>
    </citation>
    <scope>NUCLEOTIDE SEQUENCE [LARGE SCALE GENOMIC DNA]</scope>
    <source>
        <strain evidence="2">cv. AL8/78</strain>
    </source>
</reference>
<dbReference type="GO" id="GO:0016020">
    <property type="term" value="C:membrane"/>
    <property type="evidence" value="ECO:0007669"/>
    <property type="project" value="TreeGrafter"/>
</dbReference>